<accession>A0ABT7JDU0</accession>
<feature type="domain" description="PDZ" evidence="2">
    <location>
        <begin position="104"/>
        <end position="154"/>
    </location>
</feature>
<keyword evidence="4" id="KW-1185">Reference proteome</keyword>
<dbReference type="SMART" id="SM00228">
    <property type="entry name" value="PDZ"/>
    <property type="match status" value="1"/>
</dbReference>
<feature type="chain" id="PRO_5047217211" evidence="1">
    <location>
        <begin position="28"/>
        <end position="429"/>
    </location>
</feature>
<dbReference type="SUPFAM" id="SSF52096">
    <property type="entry name" value="ClpP/crotonase"/>
    <property type="match status" value="1"/>
</dbReference>
<dbReference type="SUPFAM" id="SSF50156">
    <property type="entry name" value="PDZ domain-like"/>
    <property type="match status" value="1"/>
</dbReference>
<dbReference type="Gene3D" id="3.90.226.10">
    <property type="entry name" value="2-enoyl-CoA Hydratase, Chain A, domain 1"/>
    <property type="match status" value="1"/>
</dbReference>
<dbReference type="Proteomes" id="UP001302059">
    <property type="component" value="Unassembled WGS sequence"/>
</dbReference>
<evidence type="ECO:0000313" key="3">
    <source>
        <dbReference type="EMBL" id="MDL2343228.1"/>
    </source>
</evidence>
<dbReference type="Gene3D" id="2.30.42.10">
    <property type="match status" value="1"/>
</dbReference>
<dbReference type="PANTHER" id="PTHR32060">
    <property type="entry name" value="TAIL-SPECIFIC PROTEASE"/>
    <property type="match status" value="1"/>
</dbReference>
<organism evidence="3 4">
    <name type="scientific">Deinococcus rhizophilus</name>
    <dbReference type="NCBI Taxonomy" id="3049544"/>
    <lineage>
        <taxon>Bacteria</taxon>
        <taxon>Thermotogati</taxon>
        <taxon>Deinococcota</taxon>
        <taxon>Deinococci</taxon>
        <taxon>Deinococcales</taxon>
        <taxon>Deinococcaceae</taxon>
        <taxon>Deinococcus</taxon>
    </lineage>
</organism>
<evidence type="ECO:0000259" key="2">
    <source>
        <dbReference type="PROSITE" id="PS50106"/>
    </source>
</evidence>
<dbReference type="CDD" id="cd06567">
    <property type="entry name" value="Peptidase_S41"/>
    <property type="match status" value="1"/>
</dbReference>
<reference evidence="3 4" key="1">
    <citation type="submission" date="2023-05" db="EMBL/GenBank/DDBJ databases">
        <authorList>
            <person name="Gao F."/>
        </authorList>
    </citation>
    <scope>NUCLEOTIDE SEQUENCE [LARGE SCALE GENOMIC DNA]</scope>
    <source>
        <strain evidence="3 4">MIMF12</strain>
    </source>
</reference>
<evidence type="ECO:0000256" key="1">
    <source>
        <dbReference type="SAM" id="SignalP"/>
    </source>
</evidence>
<dbReference type="SMART" id="SM00245">
    <property type="entry name" value="TSPc"/>
    <property type="match status" value="1"/>
</dbReference>
<evidence type="ECO:0000313" key="4">
    <source>
        <dbReference type="Proteomes" id="UP001302059"/>
    </source>
</evidence>
<dbReference type="InterPro" id="IPR005151">
    <property type="entry name" value="Tail-specific_protease"/>
</dbReference>
<proteinExistence type="predicted"/>
<dbReference type="InterPro" id="IPR036034">
    <property type="entry name" value="PDZ_sf"/>
</dbReference>
<gene>
    <name evidence="3" type="ORF">QOL99_03590</name>
</gene>
<dbReference type="RefSeq" id="WP_285521417.1">
    <property type="nucleotide sequence ID" value="NZ_JASNGB010000015.1"/>
</dbReference>
<protein>
    <submittedName>
        <fullName evidence="3">S41 family peptidase</fullName>
    </submittedName>
</protein>
<sequence length="429" mass="44441">MPHNPLPSRVLALALSLSLGLAGASPATDLYGAATQALETRYFGWATADRADLTRRYADVLTERCAPQGEGCDYATARAVLGDLLTELGDPHTNVRDPEGAERLREISENRAVPRTGVRVARVVGGLLVVSVMPGSPADLAGVRRFDLLTRVNGEVPGKDAQGQNLPLGPNEFVTLERRAAPLPVTLRRAGVPDRDLTLGTAPLQARDEPTLGWVDAGGTGRVAVIDFPSFLPQDSSELFLKRLTEAQAGGASALIVDLRYNGGGSLGECVAAASAFAPVVYQSRWEGGTSSYGGLRGEEVRAAVARAAAGTLNVWRGPVAVLVGPGTASCAEVFSHFARGAGAVVVGEATRGVGNSGVQFLPLPGGHLLSLTVLRAFDAAGRPLPAALVPDVLAPTDLTALTTRGEDATLAAALRRLAAVGTSGDARW</sequence>
<dbReference type="EMBL" id="JASNGB010000015">
    <property type="protein sequence ID" value="MDL2343228.1"/>
    <property type="molecule type" value="Genomic_DNA"/>
</dbReference>
<comment type="caution">
    <text evidence="3">The sequence shown here is derived from an EMBL/GenBank/DDBJ whole genome shotgun (WGS) entry which is preliminary data.</text>
</comment>
<dbReference type="Pfam" id="PF03572">
    <property type="entry name" value="Peptidase_S41"/>
    <property type="match status" value="1"/>
</dbReference>
<dbReference type="PANTHER" id="PTHR32060:SF30">
    <property type="entry name" value="CARBOXY-TERMINAL PROCESSING PROTEASE CTPA"/>
    <property type="match status" value="1"/>
</dbReference>
<feature type="signal peptide" evidence="1">
    <location>
        <begin position="1"/>
        <end position="27"/>
    </location>
</feature>
<keyword evidence="1" id="KW-0732">Signal</keyword>
<dbReference type="InterPro" id="IPR001478">
    <property type="entry name" value="PDZ"/>
</dbReference>
<dbReference type="InterPro" id="IPR029045">
    <property type="entry name" value="ClpP/crotonase-like_dom_sf"/>
</dbReference>
<name>A0ABT7JDU0_9DEIO</name>
<dbReference type="PROSITE" id="PS50106">
    <property type="entry name" value="PDZ"/>
    <property type="match status" value="1"/>
</dbReference>